<dbReference type="VEuPathDB" id="FungiDB:SeMB42_g00221"/>
<feature type="compositionally biased region" description="Basic and acidic residues" evidence="3">
    <location>
        <begin position="72"/>
        <end position="84"/>
    </location>
</feature>
<dbReference type="OrthoDB" id="515692at2759"/>
<dbReference type="Proteomes" id="UP000320475">
    <property type="component" value="Unassembled WGS sequence"/>
</dbReference>
<dbReference type="PANTHER" id="PTHR22904:SF523">
    <property type="entry name" value="STRESS-INDUCED-PHOSPHOPROTEIN 1"/>
    <property type="match status" value="1"/>
</dbReference>
<keyword evidence="1" id="KW-0677">Repeat</keyword>
<dbReference type="EMBL" id="QEAM01000795">
    <property type="protein sequence ID" value="TPX34943.1"/>
    <property type="molecule type" value="Genomic_DNA"/>
</dbReference>
<evidence type="ECO:0000256" key="2">
    <source>
        <dbReference type="ARBA" id="ARBA00022803"/>
    </source>
</evidence>
<name>A0A507CBM5_9FUNG</name>
<reference evidence="4 5" key="1">
    <citation type="journal article" date="2019" name="Sci. Rep.">
        <title>Comparative genomics of chytrid fungi reveal insights into the obligate biotrophic and pathogenic lifestyle of Synchytrium endobioticum.</title>
        <authorList>
            <person name="van de Vossenberg B.T.L.H."/>
            <person name="Warris S."/>
            <person name="Nguyen H.D.T."/>
            <person name="van Gent-Pelzer M.P.E."/>
            <person name="Joly D.L."/>
            <person name="van de Geest H.C."/>
            <person name="Bonants P.J.M."/>
            <person name="Smith D.S."/>
            <person name="Levesque C.A."/>
            <person name="van der Lee T.A.J."/>
        </authorList>
    </citation>
    <scope>NUCLEOTIDE SEQUENCE [LARGE SCALE GENOMIC DNA]</scope>
    <source>
        <strain evidence="4 5">LEV6574</strain>
    </source>
</reference>
<dbReference type="Gene3D" id="1.25.40.10">
    <property type="entry name" value="Tetratricopeptide repeat domain"/>
    <property type="match status" value="1"/>
</dbReference>
<evidence type="ECO:0000313" key="4">
    <source>
        <dbReference type="EMBL" id="TPX34943.1"/>
    </source>
</evidence>
<protein>
    <submittedName>
        <fullName evidence="4">Uncharacterized protein</fullName>
    </submittedName>
</protein>
<proteinExistence type="predicted"/>
<dbReference type="SMART" id="SM00028">
    <property type="entry name" value="TPR"/>
    <property type="match status" value="3"/>
</dbReference>
<dbReference type="GO" id="GO:0051879">
    <property type="term" value="F:Hsp90 protein binding"/>
    <property type="evidence" value="ECO:0007669"/>
    <property type="project" value="TreeGrafter"/>
</dbReference>
<sequence length="336" mass="38108">MNEGTRRGSYVPRLNSAQSLSAVLDAKERGNQAYAKHKFSQAVADYTKALSYFATISPILNPPVKDQSTADSAKDKDNDKDKNDPTYILSTLLSNRSASYMEVDKVEDALRDAKDVVRIRPQWVKGQYRKAEALLRRRRYAEAREVYEESRKRDKISKTIVQRLVKVNMLIDDMNRGLAIHQLLSGREICQKSILAPINSIIFEFANQLRNFIYIVADIKSKDCMLVDACWDIDGILKYVKNEGLNPYDKYGITVEGLSKLLKKLPKIMAYAHPDDIPAICQINPDIDINRLIPTQHLQRITLPLGDASSATTLKFYHTSGIVIASLISRWCLKLD</sequence>
<dbReference type="InterPro" id="IPR019734">
    <property type="entry name" value="TPR_rpt"/>
</dbReference>
<evidence type="ECO:0000256" key="3">
    <source>
        <dbReference type="SAM" id="MobiDB-lite"/>
    </source>
</evidence>
<accession>A0A507CBM5</accession>
<dbReference type="AlphaFoldDB" id="A0A507CBM5"/>
<keyword evidence="2" id="KW-0802">TPR repeat</keyword>
<dbReference type="InterPro" id="IPR036866">
    <property type="entry name" value="RibonucZ/Hydroxyglut_hydro"/>
</dbReference>
<gene>
    <name evidence="4" type="ORF">SeLEV6574_g08240</name>
</gene>
<dbReference type="Gene3D" id="3.60.15.10">
    <property type="entry name" value="Ribonuclease Z/Hydroxyacylglutathione hydrolase-like"/>
    <property type="match status" value="1"/>
</dbReference>
<dbReference type="InterPro" id="IPR011990">
    <property type="entry name" value="TPR-like_helical_dom_sf"/>
</dbReference>
<evidence type="ECO:0000313" key="5">
    <source>
        <dbReference type="Proteomes" id="UP000320475"/>
    </source>
</evidence>
<dbReference type="SUPFAM" id="SSF48452">
    <property type="entry name" value="TPR-like"/>
    <property type="match status" value="1"/>
</dbReference>
<comment type="caution">
    <text evidence="4">The sequence shown here is derived from an EMBL/GenBank/DDBJ whole genome shotgun (WGS) entry which is preliminary data.</text>
</comment>
<organism evidence="4 5">
    <name type="scientific">Synchytrium endobioticum</name>
    <dbReference type="NCBI Taxonomy" id="286115"/>
    <lineage>
        <taxon>Eukaryota</taxon>
        <taxon>Fungi</taxon>
        <taxon>Fungi incertae sedis</taxon>
        <taxon>Chytridiomycota</taxon>
        <taxon>Chytridiomycota incertae sedis</taxon>
        <taxon>Chytridiomycetes</taxon>
        <taxon>Synchytriales</taxon>
        <taxon>Synchytriaceae</taxon>
        <taxon>Synchytrium</taxon>
    </lineage>
</organism>
<dbReference type="PANTHER" id="PTHR22904">
    <property type="entry name" value="TPR REPEAT CONTAINING PROTEIN"/>
    <property type="match status" value="1"/>
</dbReference>
<feature type="region of interest" description="Disordered" evidence="3">
    <location>
        <begin position="63"/>
        <end position="86"/>
    </location>
</feature>
<evidence type="ECO:0000256" key="1">
    <source>
        <dbReference type="ARBA" id="ARBA00022737"/>
    </source>
</evidence>